<keyword evidence="1" id="KW-0472">Membrane</keyword>
<dbReference type="GO" id="GO:0030288">
    <property type="term" value="C:outer membrane-bounded periplasmic space"/>
    <property type="evidence" value="ECO:0007669"/>
    <property type="project" value="TreeGrafter"/>
</dbReference>
<dbReference type="PANTHER" id="PTHR32060">
    <property type="entry name" value="TAIL-SPECIFIC PROTEASE"/>
    <property type="match status" value="1"/>
</dbReference>
<evidence type="ECO:0000313" key="3">
    <source>
        <dbReference type="EMBL" id="KKL13087.1"/>
    </source>
</evidence>
<accession>A0A0F9BGZ5</accession>
<dbReference type="InterPro" id="IPR036034">
    <property type="entry name" value="PDZ_sf"/>
</dbReference>
<evidence type="ECO:0000256" key="1">
    <source>
        <dbReference type="SAM" id="Phobius"/>
    </source>
</evidence>
<dbReference type="InterPro" id="IPR001478">
    <property type="entry name" value="PDZ"/>
</dbReference>
<dbReference type="Gene3D" id="3.30.750.44">
    <property type="match status" value="1"/>
</dbReference>
<keyword evidence="1" id="KW-0812">Transmembrane</keyword>
<protein>
    <recommendedName>
        <fullName evidence="2">PDZ domain-containing protein</fullName>
    </recommendedName>
</protein>
<feature type="domain" description="PDZ" evidence="2">
    <location>
        <begin position="125"/>
        <end position="177"/>
    </location>
</feature>
<gene>
    <name evidence="3" type="ORF">LCGC14_2529280</name>
</gene>
<feature type="non-terminal residue" evidence="3">
    <location>
        <position position="177"/>
    </location>
</feature>
<sequence length="177" mass="20090">MIPAYIHHACIVDMEKKLEDDHKDSYCHQFRYKMVVTKNKNKIYLPFLLGLACAAGLILGSQLNFTQEQSLFSSNSKKEKLNRLIDYIEYEYVDEVNTDSIVDVTVNKILENLDPHSVYIPKKEYASVTENMNGDFVGIGVSFYQVEDTIVVIQPMKGGPSEKIGIKGGDRILYAND</sequence>
<keyword evidence="1" id="KW-1133">Transmembrane helix</keyword>
<dbReference type="GO" id="GO:0004175">
    <property type="term" value="F:endopeptidase activity"/>
    <property type="evidence" value="ECO:0007669"/>
    <property type="project" value="TreeGrafter"/>
</dbReference>
<evidence type="ECO:0000259" key="2">
    <source>
        <dbReference type="PROSITE" id="PS50106"/>
    </source>
</evidence>
<dbReference type="SUPFAM" id="SSF52096">
    <property type="entry name" value="ClpP/crotonase"/>
    <property type="match status" value="1"/>
</dbReference>
<name>A0A0F9BGZ5_9ZZZZ</name>
<comment type="caution">
    <text evidence="3">The sequence shown here is derived from an EMBL/GenBank/DDBJ whole genome shotgun (WGS) entry which is preliminary data.</text>
</comment>
<dbReference type="Gene3D" id="2.30.42.10">
    <property type="match status" value="1"/>
</dbReference>
<dbReference type="GO" id="GO:0007165">
    <property type="term" value="P:signal transduction"/>
    <property type="evidence" value="ECO:0007669"/>
    <property type="project" value="TreeGrafter"/>
</dbReference>
<feature type="transmembrane region" description="Helical" evidence="1">
    <location>
        <begin position="43"/>
        <end position="65"/>
    </location>
</feature>
<dbReference type="EMBL" id="LAZR01041002">
    <property type="protein sequence ID" value="KKL13087.1"/>
    <property type="molecule type" value="Genomic_DNA"/>
</dbReference>
<dbReference type="PROSITE" id="PS50106">
    <property type="entry name" value="PDZ"/>
    <property type="match status" value="1"/>
</dbReference>
<dbReference type="InterPro" id="IPR029045">
    <property type="entry name" value="ClpP/crotonase-like_dom_sf"/>
</dbReference>
<proteinExistence type="predicted"/>
<dbReference type="PANTHER" id="PTHR32060:SF30">
    <property type="entry name" value="CARBOXY-TERMINAL PROCESSING PROTEASE CTPA"/>
    <property type="match status" value="1"/>
</dbReference>
<dbReference type="AlphaFoldDB" id="A0A0F9BGZ5"/>
<organism evidence="3">
    <name type="scientific">marine sediment metagenome</name>
    <dbReference type="NCBI Taxonomy" id="412755"/>
    <lineage>
        <taxon>unclassified sequences</taxon>
        <taxon>metagenomes</taxon>
        <taxon>ecological metagenomes</taxon>
    </lineage>
</organism>
<reference evidence="3" key="1">
    <citation type="journal article" date="2015" name="Nature">
        <title>Complex archaea that bridge the gap between prokaryotes and eukaryotes.</title>
        <authorList>
            <person name="Spang A."/>
            <person name="Saw J.H."/>
            <person name="Jorgensen S.L."/>
            <person name="Zaremba-Niedzwiedzka K."/>
            <person name="Martijn J."/>
            <person name="Lind A.E."/>
            <person name="van Eijk R."/>
            <person name="Schleper C."/>
            <person name="Guy L."/>
            <person name="Ettema T.J."/>
        </authorList>
    </citation>
    <scope>NUCLEOTIDE SEQUENCE</scope>
</reference>